<evidence type="ECO:0000313" key="2">
    <source>
        <dbReference type="EMBL" id="KAI1709091.1"/>
    </source>
</evidence>
<gene>
    <name evidence="2" type="ORF">DdX_11489</name>
</gene>
<sequence length="83" mass="8778">MHRPLEWGGTAPSAGDKLGEPLPLRRPLSAGQRPPGKVCSTGICARSKGMCGSEGSAQKLVYGLSSPQSLEGRVFLLDKTHYV</sequence>
<evidence type="ECO:0000256" key="1">
    <source>
        <dbReference type="SAM" id="MobiDB-lite"/>
    </source>
</evidence>
<accession>A0AAD4N248</accession>
<proteinExistence type="predicted"/>
<reference evidence="2" key="1">
    <citation type="submission" date="2022-01" db="EMBL/GenBank/DDBJ databases">
        <title>Genome Sequence Resource for Two Populations of Ditylenchus destructor, the Migratory Endoparasitic Phytonematode.</title>
        <authorList>
            <person name="Zhang H."/>
            <person name="Lin R."/>
            <person name="Xie B."/>
        </authorList>
    </citation>
    <scope>NUCLEOTIDE SEQUENCE</scope>
    <source>
        <strain evidence="2">BazhouSP</strain>
    </source>
</reference>
<evidence type="ECO:0000313" key="3">
    <source>
        <dbReference type="Proteomes" id="UP001201812"/>
    </source>
</evidence>
<dbReference type="AlphaFoldDB" id="A0AAD4N248"/>
<dbReference type="EMBL" id="JAKKPZ010000032">
    <property type="protein sequence ID" value="KAI1709091.1"/>
    <property type="molecule type" value="Genomic_DNA"/>
</dbReference>
<keyword evidence="3" id="KW-1185">Reference proteome</keyword>
<dbReference type="Proteomes" id="UP001201812">
    <property type="component" value="Unassembled WGS sequence"/>
</dbReference>
<name>A0AAD4N248_9BILA</name>
<comment type="caution">
    <text evidence="2">The sequence shown here is derived from an EMBL/GenBank/DDBJ whole genome shotgun (WGS) entry which is preliminary data.</text>
</comment>
<organism evidence="2 3">
    <name type="scientific">Ditylenchus destructor</name>
    <dbReference type="NCBI Taxonomy" id="166010"/>
    <lineage>
        <taxon>Eukaryota</taxon>
        <taxon>Metazoa</taxon>
        <taxon>Ecdysozoa</taxon>
        <taxon>Nematoda</taxon>
        <taxon>Chromadorea</taxon>
        <taxon>Rhabditida</taxon>
        <taxon>Tylenchina</taxon>
        <taxon>Tylenchomorpha</taxon>
        <taxon>Sphaerularioidea</taxon>
        <taxon>Anguinidae</taxon>
        <taxon>Anguininae</taxon>
        <taxon>Ditylenchus</taxon>
    </lineage>
</organism>
<protein>
    <submittedName>
        <fullName evidence="2">Uncharacterized protein</fullName>
    </submittedName>
</protein>
<feature type="region of interest" description="Disordered" evidence="1">
    <location>
        <begin position="1"/>
        <end position="38"/>
    </location>
</feature>